<proteinExistence type="predicted"/>
<name>A0A127Q8Y3_9BURK</name>
<evidence type="ECO:0000313" key="1">
    <source>
        <dbReference type="EMBL" id="AMP06517.1"/>
    </source>
</evidence>
<evidence type="ECO:0000313" key="3">
    <source>
        <dbReference type="Proteomes" id="UP000074561"/>
    </source>
</evidence>
<dbReference type="RefSeq" id="WP_061943021.1">
    <property type="nucleotide sequence ID" value="NZ_CP013234.1"/>
</dbReference>
<evidence type="ECO:0000313" key="2">
    <source>
        <dbReference type="EMBL" id="AMP06562.1"/>
    </source>
</evidence>
<dbReference type="PATRIC" id="fig|279113.9.peg.4166"/>
<dbReference type="OrthoDB" id="8909509at2"/>
<dbReference type="KEGG" id="cpra:CPter91_4202"/>
<gene>
    <name evidence="1" type="ORF">CPter91_4202</name>
    <name evidence="2" type="ORF">CPter91_4247</name>
</gene>
<dbReference type="EMBL" id="CP013234">
    <property type="protein sequence ID" value="AMP06517.1"/>
    <property type="molecule type" value="Genomic_DNA"/>
</dbReference>
<reference evidence="1 3" key="1">
    <citation type="submission" date="2015-11" db="EMBL/GenBank/DDBJ databases">
        <title>Exploring the genomic traits of fungus-feeding bacterial genus Collimonas.</title>
        <authorList>
            <person name="Song C."/>
            <person name="Schmidt R."/>
            <person name="de Jager V."/>
            <person name="Krzyzanowska D."/>
            <person name="Jongedijk E."/>
            <person name="Cankar K."/>
            <person name="Beekwilder J."/>
            <person name="van Veen A."/>
            <person name="de Boer W."/>
            <person name="van Veen J.A."/>
            <person name="Garbeva P."/>
        </authorList>
    </citation>
    <scope>NUCLEOTIDE SEQUENCE [LARGE SCALE GENOMIC DNA]</scope>
    <source>
        <strain evidence="1 3">Ter91</strain>
    </source>
</reference>
<dbReference type="EMBL" id="CP013234">
    <property type="protein sequence ID" value="AMP06562.1"/>
    <property type="molecule type" value="Genomic_DNA"/>
</dbReference>
<accession>A0A127Q8Y3</accession>
<dbReference type="STRING" id="279113.CPter91_4202"/>
<protein>
    <submittedName>
        <fullName evidence="1">Uncharacterized protein</fullName>
    </submittedName>
</protein>
<sequence>MSDVADRAEWRIAKDIEAAMAHARRTPKLEADGHCHYCDDDVAHGALFCNTDCRDDYQKEQEALRRAGR</sequence>
<dbReference type="AlphaFoldDB" id="A0A127Q8Y3"/>
<dbReference type="KEGG" id="cpra:CPter91_4247"/>
<organism evidence="1 3">
    <name type="scientific">Collimonas pratensis</name>
    <dbReference type="NCBI Taxonomy" id="279113"/>
    <lineage>
        <taxon>Bacteria</taxon>
        <taxon>Pseudomonadati</taxon>
        <taxon>Pseudomonadota</taxon>
        <taxon>Betaproteobacteria</taxon>
        <taxon>Burkholderiales</taxon>
        <taxon>Oxalobacteraceae</taxon>
        <taxon>Collimonas</taxon>
    </lineage>
</organism>
<dbReference type="Proteomes" id="UP000074561">
    <property type="component" value="Chromosome"/>
</dbReference>